<dbReference type="AlphaFoldDB" id="A0A8T8WHY8"/>
<dbReference type="Proteomes" id="UP000826254">
    <property type="component" value="Plasmid unnamed2"/>
</dbReference>
<accession>A0A8T8WHY8</accession>
<gene>
    <name evidence="3" type="ORF">K6T50_17975</name>
</gene>
<evidence type="ECO:0000256" key="2">
    <source>
        <dbReference type="SAM" id="Phobius"/>
    </source>
</evidence>
<feature type="transmembrane region" description="Helical" evidence="2">
    <location>
        <begin position="12"/>
        <end position="33"/>
    </location>
</feature>
<sequence>MSRTAHGQTVAWGAAGIPLVIALVQTLLALFGYTSNSAGLTPIADPVLSIPVLFEAAVVFKDSSAVVMGLFLLIALAWAAQGGAMLLVEHREAAYGAATLSAVLFFALFFGVYAPLTSADVPLVQLAAFYAVPVCAAALQLFAVATYPWNEVVLEETGDDLGRLEADLANKRSAFDTAFDARFEGLETLSNVAPGGVRDVREGAEEFRTRLDGIEDDIDEIRTMSDGEAAQAARAGVESEIDGLDPEARIGELTDRLRQALASGIRTEYGEFVVRSEYGERYRTVNLPTKHREVSIPGGADAVHLDHVDEELESLTRSADSFGAVAAAIEAVDEHRQRVRAHVREREAPVVEAISTAEARLETLDDQIDAMDVPFRDRIDEVLVAGRNPDLAGARDVRSELDSARESLHDCQFDDALSTAEDAAERAAMLVTTAELLSTLEATIDARHATVSIPTETPDEYIEAIVPAIRAGYDGVDATMDAGGGRITFTYDGVAAETGASSDVEAANDASSDTAGDTAGTSNQSDAVETGSGRESVRVAPPEEVVDGVLYAFREFERVADGDDRIVQFRLEDLPEAVATRDVLVNVERFAGRQSDLFEAVDLQSPEPPGFIEFTPAEGESIERSMSAAHRRFREKYT</sequence>
<dbReference type="KEGG" id="hmp:K6T50_17975"/>
<feature type="region of interest" description="Disordered" evidence="1">
    <location>
        <begin position="502"/>
        <end position="540"/>
    </location>
</feature>
<reference evidence="3 4" key="1">
    <citation type="journal article" date="2021" name="Int. J. Syst. Evol. Microbiol.">
        <title>Halobaculum halophilum sp. nov. and Halobaculum salinum sp. nov., isolated from salt lake and saline soil.</title>
        <authorList>
            <person name="Cui H.L."/>
            <person name="Shi X.W."/>
            <person name="Yin X.M."/>
            <person name="Yang X.Y."/>
            <person name="Hou J."/>
            <person name="Zhu L."/>
        </authorList>
    </citation>
    <scope>NUCLEOTIDE SEQUENCE [LARGE SCALE GENOMIC DNA]</scope>
    <source>
        <strain evidence="3 4">NBRC 109044</strain>
    </source>
</reference>
<organism evidence="3 4">
    <name type="scientific">Halobaculum magnesiiphilum</name>
    <dbReference type="NCBI Taxonomy" id="1017351"/>
    <lineage>
        <taxon>Archaea</taxon>
        <taxon>Methanobacteriati</taxon>
        <taxon>Methanobacteriota</taxon>
        <taxon>Stenosarchaea group</taxon>
        <taxon>Halobacteria</taxon>
        <taxon>Halobacteriales</taxon>
        <taxon>Haloferacaceae</taxon>
        <taxon>Halobaculum</taxon>
    </lineage>
</organism>
<proteinExistence type="predicted"/>
<keyword evidence="2" id="KW-1133">Transmembrane helix</keyword>
<keyword evidence="3" id="KW-0614">Plasmid</keyword>
<evidence type="ECO:0000313" key="4">
    <source>
        <dbReference type="Proteomes" id="UP000826254"/>
    </source>
</evidence>
<feature type="transmembrane region" description="Helical" evidence="2">
    <location>
        <begin position="67"/>
        <end position="88"/>
    </location>
</feature>
<feature type="compositionally biased region" description="Polar residues" evidence="1">
    <location>
        <begin position="509"/>
        <end position="527"/>
    </location>
</feature>
<keyword evidence="2" id="KW-0812">Transmembrane</keyword>
<geneLocation type="plasmid" evidence="3 4">
    <name>unnamed2</name>
</geneLocation>
<dbReference type="RefSeq" id="WP_222609220.1">
    <property type="nucleotide sequence ID" value="NZ_CP081960.1"/>
</dbReference>
<name>A0A8T8WHY8_9EURY</name>
<keyword evidence="4" id="KW-1185">Reference proteome</keyword>
<dbReference type="GeneID" id="67180071"/>
<keyword evidence="2" id="KW-0472">Membrane</keyword>
<evidence type="ECO:0000256" key="1">
    <source>
        <dbReference type="SAM" id="MobiDB-lite"/>
    </source>
</evidence>
<protein>
    <submittedName>
        <fullName evidence="3">Uncharacterized protein</fullName>
    </submittedName>
</protein>
<dbReference type="EMBL" id="CP081960">
    <property type="protein sequence ID" value="QZP39471.1"/>
    <property type="molecule type" value="Genomic_DNA"/>
</dbReference>
<evidence type="ECO:0000313" key="3">
    <source>
        <dbReference type="EMBL" id="QZP39471.1"/>
    </source>
</evidence>
<feature type="transmembrane region" description="Helical" evidence="2">
    <location>
        <begin position="94"/>
        <end position="116"/>
    </location>
</feature>